<keyword evidence="2" id="KW-1185">Reference proteome</keyword>
<accession>A0A444Y4D0</accession>
<reference evidence="1 2" key="1">
    <citation type="submission" date="2019-01" db="EMBL/GenBank/DDBJ databases">
        <title>Sequencing of cultivated peanut Arachis hypogaea provides insights into genome evolution and oil improvement.</title>
        <authorList>
            <person name="Chen X."/>
        </authorList>
    </citation>
    <scope>NUCLEOTIDE SEQUENCE [LARGE SCALE GENOMIC DNA]</scope>
    <source>
        <strain evidence="2">cv. Fuhuasheng</strain>
        <tissue evidence="1">Leaves</tissue>
    </source>
</reference>
<protein>
    <submittedName>
        <fullName evidence="1">Uncharacterized protein</fullName>
    </submittedName>
</protein>
<organism evidence="1 2">
    <name type="scientific">Arachis hypogaea</name>
    <name type="common">Peanut</name>
    <dbReference type="NCBI Taxonomy" id="3818"/>
    <lineage>
        <taxon>Eukaryota</taxon>
        <taxon>Viridiplantae</taxon>
        <taxon>Streptophyta</taxon>
        <taxon>Embryophyta</taxon>
        <taxon>Tracheophyta</taxon>
        <taxon>Spermatophyta</taxon>
        <taxon>Magnoliopsida</taxon>
        <taxon>eudicotyledons</taxon>
        <taxon>Gunneridae</taxon>
        <taxon>Pentapetalae</taxon>
        <taxon>rosids</taxon>
        <taxon>fabids</taxon>
        <taxon>Fabales</taxon>
        <taxon>Fabaceae</taxon>
        <taxon>Papilionoideae</taxon>
        <taxon>50 kb inversion clade</taxon>
        <taxon>dalbergioids sensu lato</taxon>
        <taxon>Dalbergieae</taxon>
        <taxon>Pterocarpus clade</taxon>
        <taxon>Arachis</taxon>
    </lineage>
</organism>
<dbReference type="AlphaFoldDB" id="A0A444Y4D0"/>
<gene>
    <name evidence="1" type="ORF">Ahy_B08g092570</name>
</gene>
<evidence type="ECO:0000313" key="2">
    <source>
        <dbReference type="Proteomes" id="UP000289738"/>
    </source>
</evidence>
<dbReference type="EMBL" id="SDMP01000018">
    <property type="protein sequence ID" value="RYQ96716.1"/>
    <property type="molecule type" value="Genomic_DNA"/>
</dbReference>
<comment type="caution">
    <text evidence="1">The sequence shown here is derived from an EMBL/GenBank/DDBJ whole genome shotgun (WGS) entry which is preliminary data.</text>
</comment>
<evidence type="ECO:0000313" key="1">
    <source>
        <dbReference type="EMBL" id="RYQ96716.1"/>
    </source>
</evidence>
<name>A0A444Y4D0_ARAHY</name>
<proteinExistence type="predicted"/>
<sequence length="151" mass="16492">MRRVEKLFYRILIFVLRDGVKYNSFVIDSDKDLQVLFHCRRQFPKVKTPELLTKLVDVACSSRASNQNPQSSVMTAASRLMPLGASSSVPGIVPEAVLVASPYFAADLNCNFDGKIGDNQPFGELAIAMASTSIIPIFRKGGAPDGIEDVL</sequence>
<dbReference type="Proteomes" id="UP000289738">
    <property type="component" value="Chromosome B08"/>
</dbReference>